<keyword evidence="2" id="KW-0378">Hydrolase</keyword>
<reference evidence="6 7" key="1">
    <citation type="submission" date="2014-10" db="EMBL/GenBank/DDBJ databases">
        <title>Genome sequence of Ponticoccus sp. strain UMTAT08 isolated from clonal culture of toxic dinoflagellate Alexandrium tamiyavanichii.</title>
        <authorList>
            <person name="Gan H.Y."/>
            <person name="Muhd D.-D."/>
            <person name="Mohd Noor M.E."/>
            <person name="Yeong Y.S."/>
            <person name="Usup G."/>
        </authorList>
    </citation>
    <scope>NUCLEOTIDE SEQUENCE [LARGE SCALE GENOMIC DNA]</scope>
    <source>
        <strain evidence="6 7">UMTAT08</strain>
    </source>
</reference>
<evidence type="ECO:0000256" key="4">
    <source>
        <dbReference type="SAM" id="MobiDB-lite"/>
    </source>
</evidence>
<keyword evidence="1" id="KW-0547">Nucleotide-binding</keyword>
<dbReference type="InterPro" id="IPR045455">
    <property type="entry name" value="NrS-1_pol-like_helicase"/>
</dbReference>
<accession>A0A0B3SL02</accession>
<evidence type="ECO:0000256" key="3">
    <source>
        <dbReference type="ARBA" id="ARBA00022840"/>
    </source>
</evidence>
<dbReference type="InterPro" id="IPR014818">
    <property type="entry name" value="Phage/plasmid_primase_P4_C"/>
</dbReference>
<dbReference type="EMBL" id="JSUQ01000019">
    <property type="protein sequence ID" value="KHQ51239.1"/>
    <property type="molecule type" value="Genomic_DNA"/>
</dbReference>
<dbReference type="GO" id="GO:0005524">
    <property type="term" value="F:ATP binding"/>
    <property type="evidence" value="ECO:0007669"/>
    <property type="project" value="UniProtKB-KW"/>
</dbReference>
<evidence type="ECO:0000313" key="7">
    <source>
        <dbReference type="Proteomes" id="UP000030960"/>
    </source>
</evidence>
<feature type="domain" description="SF3 helicase" evidence="5">
    <location>
        <begin position="297"/>
        <end position="458"/>
    </location>
</feature>
<proteinExistence type="predicted"/>
<dbReference type="OrthoDB" id="9763644at2"/>
<dbReference type="InterPro" id="IPR027417">
    <property type="entry name" value="P-loop_NTPase"/>
</dbReference>
<evidence type="ECO:0000256" key="2">
    <source>
        <dbReference type="ARBA" id="ARBA00022801"/>
    </source>
</evidence>
<organism evidence="6 7">
    <name type="scientific">Mameliella alba</name>
    <dbReference type="NCBI Taxonomy" id="561184"/>
    <lineage>
        <taxon>Bacteria</taxon>
        <taxon>Pseudomonadati</taxon>
        <taxon>Pseudomonadota</taxon>
        <taxon>Alphaproteobacteria</taxon>
        <taxon>Rhodobacterales</taxon>
        <taxon>Roseobacteraceae</taxon>
        <taxon>Mameliella</taxon>
    </lineage>
</organism>
<dbReference type="PANTHER" id="PTHR35372:SF2">
    <property type="entry name" value="SF3 HELICASE DOMAIN-CONTAINING PROTEIN"/>
    <property type="match status" value="1"/>
</dbReference>
<keyword evidence="7" id="KW-1185">Reference proteome</keyword>
<sequence length="621" mass="69255">MTGIEDVRATLDAAEDVTPPEDWAAPEDPGGPGDMPPPGPPHDMGGPDDPPPPEAEGALLPLNDTGNGLRFALYCGGEALYVPRVGWHIWDEKRWKLDPDGIAVRRHAQTIHDRITKEIPHLQLKEAEQRKLDRLGDVRAELRDLEHPNDRMREEDRLERRGKLLEEKDALNGALWGKGSSRQRHLTFAKSAGNSNAIKNMLTEAVTSLHRDVEDLDADPLTVNTASGLLHFNVVDMREEGGGKQAELAVLPHAREVTIPGRNRAQYITKMMPADYDPAATCPRFDKFLARVQPDPDMRAFLQRWFGLSMTALPVQKFLYCYGMGANGKSLLTNLMRRMMGDYATMVRIESLTGKNRKSGSDATPDLMRLIGARAAITNEPEEGERLQEQKVKEMTGGDEMLVRNLHSDFVAFTPYFKLAFTGNHKLEIRGTDDGIWRRPLLCPFDVQIPEGERDEKLGDALFSEERSGILNWMIAGLLDYLEGGLQEPAQVVQATEDYRKDSDPLGDFLATGCEIDGGGDFLPARELVEACYLYLLENTSHAWQPGNLQRKLKERSGKYMHPATGKTYTRHKKNGTWGYSGIRLTKDMRARLEDAPRDAKGLPLIRKDSGGSGAGEDWGT</sequence>
<dbReference type="Pfam" id="PF08706">
    <property type="entry name" value="D5_N"/>
    <property type="match status" value="1"/>
</dbReference>
<feature type="region of interest" description="Disordered" evidence="4">
    <location>
        <begin position="1"/>
        <end position="62"/>
    </location>
</feature>
<gene>
    <name evidence="6" type="ORF">OA50_04272</name>
</gene>
<feature type="compositionally biased region" description="Basic and acidic residues" evidence="4">
    <location>
        <begin position="596"/>
        <end position="610"/>
    </location>
</feature>
<dbReference type="RefSeq" id="WP_052244727.1">
    <property type="nucleotide sequence ID" value="NZ_JSUQ01000019.1"/>
</dbReference>
<evidence type="ECO:0000256" key="1">
    <source>
        <dbReference type="ARBA" id="ARBA00022741"/>
    </source>
</evidence>
<evidence type="ECO:0000259" key="5">
    <source>
        <dbReference type="PROSITE" id="PS51206"/>
    </source>
</evidence>
<dbReference type="SMART" id="SM00885">
    <property type="entry name" value="D5_N"/>
    <property type="match status" value="1"/>
</dbReference>
<keyword evidence="6" id="KW-0347">Helicase</keyword>
<dbReference type="Gene3D" id="3.40.50.300">
    <property type="entry name" value="P-loop containing nucleotide triphosphate hydrolases"/>
    <property type="match status" value="1"/>
</dbReference>
<dbReference type="AlphaFoldDB" id="A0A0B3SL02"/>
<dbReference type="InterPro" id="IPR006500">
    <property type="entry name" value="Helicase_put_C_phage/plasmid"/>
</dbReference>
<evidence type="ECO:0000313" key="6">
    <source>
        <dbReference type="EMBL" id="KHQ51239.1"/>
    </source>
</evidence>
<comment type="caution">
    <text evidence="6">The sequence shown here is derived from an EMBL/GenBank/DDBJ whole genome shotgun (WGS) entry which is preliminary data.</text>
</comment>
<dbReference type="NCBIfam" id="TIGR01613">
    <property type="entry name" value="primase_Cterm"/>
    <property type="match status" value="1"/>
</dbReference>
<dbReference type="Proteomes" id="UP000030960">
    <property type="component" value="Unassembled WGS sequence"/>
</dbReference>
<dbReference type="PATRIC" id="fig|1515334.3.peg.4303"/>
<protein>
    <submittedName>
        <fullName evidence="6">DNA primase/helicase, phage-associated</fullName>
    </submittedName>
</protein>
<dbReference type="GO" id="GO:0016787">
    <property type="term" value="F:hydrolase activity"/>
    <property type="evidence" value="ECO:0007669"/>
    <property type="project" value="UniProtKB-KW"/>
</dbReference>
<dbReference type="Pfam" id="PF19263">
    <property type="entry name" value="DUF5906"/>
    <property type="match status" value="1"/>
</dbReference>
<feature type="region of interest" description="Disordered" evidence="4">
    <location>
        <begin position="596"/>
        <end position="621"/>
    </location>
</feature>
<feature type="compositionally biased region" description="Gly residues" evidence="4">
    <location>
        <begin position="611"/>
        <end position="621"/>
    </location>
</feature>
<dbReference type="PANTHER" id="PTHR35372">
    <property type="entry name" value="ATP BINDING PROTEIN-RELATED"/>
    <property type="match status" value="1"/>
</dbReference>
<dbReference type="PROSITE" id="PS51206">
    <property type="entry name" value="SF3_HELICASE_1"/>
    <property type="match status" value="1"/>
</dbReference>
<dbReference type="GO" id="GO:0004386">
    <property type="term" value="F:helicase activity"/>
    <property type="evidence" value="ECO:0007669"/>
    <property type="project" value="UniProtKB-KW"/>
</dbReference>
<dbReference type="InterPro" id="IPR051620">
    <property type="entry name" value="ORF904-like_C"/>
</dbReference>
<dbReference type="InterPro" id="IPR014015">
    <property type="entry name" value="Helicase_SF3_DNA-vir"/>
</dbReference>
<name>A0A0B3SL02_9RHOB</name>
<keyword evidence="3" id="KW-0067">ATP-binding</keyword>